<dbReference type="Gene3D" id="1.10.12.10">
    <property type="entry name" value="Lyase 2-enoyl-coa Hydratase, Chain A, domain 2"/>
    <property type="match status" value="1"/>
</dbReference>
<dbReference type="SUPFAM" id="SSF52096">
    <property type="entry name" value="ClpP/crotonase"/>
    <property type="match status" value="1"/>
</dbReference>
<name>A0A0U3T6H9_9ACTN</name>
<evidence type="ECO:0000256" key="1">
    <source>
        <dbReference type="ARBA" id="ARBA00005254"/>
    </source>
</evidence>
<dbReference type="GO" id="GO:0003824">
    <property type="term" value="F:catalytic activity"/>
    <property type="evidence" value="ECO:0007669"/>
    <property type="project" value="UniProtKB-ARBA"/>
</dbReference>
<dbReference type="KEGG" id="aer:AERYTH_16595"/>
<dbReference type="PANTHER" id="PTHR43459:SF1">
    <property type="entry name" value="EG:BACN32G11.4 PROTEIN"/>
    <property type="match status" value="1"/>
</dbReference>
<evidence type="ECO:0000313" key="3">
    <source>
        <dbReference type="Proteomes" id="UP000067689"/>
    </source>
</evidence>
<dbReference type="CDD" id="cd06558">
    <property type="entry name" value="crotonase-like"/>
    <property type="match status" value="1"/>
</dbReference>
<accession>A0A0U3T6H9</accession>
<keyword evidence="3" id="KW-1185">Reference proteome</keyword>
<dbReference type="OrthoDB" id="9777711at2"/>
<dbReference type="InterPro" id="IPR001753">
    <property type="entry name" value="Enoyl-CoA_hydra/iso"/>
</dbReference>
<proteinExistence type="inferred from homology"/>
<comment type="similarity">
    <text evidence="1">Belongs to the enoyl-CoA hydratase/isomerase family.</text>
</comment>
<dbReference type="Gene3D" id="3.90.226.10">
    <property type="entry name" value="2-enoyl-CoA Hydratase, Chain A, domain 1"/>
    <property type="match status" value="1"/>
</dbReference>
<gene>
    <name evidence="2" type="ORF">AERYTH_16595</name>
</gene>
<dbReference type="PANTHER" id="PTHR43459">
    <property type="entry name" value="ENOYL-COA HYDRATASE"/>
    <property type="match status" value="1"/>
</dbReference>
<dbReference type="InterPro" id="IPR014748">
    <property type="entry name" value="Enoyl-CoA_hydra_C"/>
</dbReference>
<evidence type="ECO:0008006" key="4">
    <source>
        <dbReference type="Google" id="ProtNLM"/>
    </source>
</evidence>
<dbReference type="PATRIC" id="fig|2041.4.peg.3470"/>
<dbReference type="AlphaFoldDB" id="A0A0U3T6H9"/>
<sequence>METTVTEPESSPDTASELLLHDAEGVLTITINRPQVMNAVDGAMLARAAEAVETTDARVVVVTGAGAAFSAGADLRRLERGGTHENGNRLVRAIVATERPVVAAVNGPAAGIAMSVALAADVTVAHESAYFLQAFVNIGLMPDGGATELLAASVGRARAARLSLLGERLPAARAAEMGLIDRCCGDDHADQVAELVAKLAGGPTRAYAATKQAMNATTLRSLDETLERELRLQRELADTADSQEGIQAFLDKRPARFEGR</sequence>
<organism evidence="2 3">
    <name type="scientific">Aeromicrobium erythreum</name>
    <dbReference type="NCBI Taxonomy" id="2041"/>
    <lineage>
        <taxon>Bacteria</taxon>
        <taxon>Bacillati</taxon>
        <taxon>Actinomycetota</taxon>
        <taxon>Actinomycetes</taxon>
        <taxon>Propionibacteriales</taxon>
        <taxon>Nocardioidaceae</taxon>
        <taxon>Aeromicrobium</taxon>
    </lineage>
</organism>
<reference evidence="2 3" key="1">
    <citation type="journal article" date="1991" name="Int. J. Syst. Bacteriol.">
        <title>Description of the erythromycin-producing bacterium Arthrobacter sp. strain NRRL B-3381 as Aeromicrobium erythreum gen. nov., sp. nov.</title>
        <authorList>
            <person name="Miller E.S."/>
            <person name="Woese C.R."/>
            <person name="Brenner S."/>
        </authorList>
    </citation>
    <scope>NUCLEOTIDE SEQUENCE [LARGE SCALE GENOMIC DNA]</scope>
    <source>
        <strain evidence="2 3">AR18</strain>
    </source>
</reference>
<dbReference type="InterPro" id="IPR029045">
    <property type="entry name" value="ClpP/crotonase-like_dom_sf"/>
</dbReference>
<dbReference type="EMBL" id="CP011502">
    <property type="protein sequence ID" value="ALX06200.1"/>
    <property type="molecule type" value="Genomic_DNA"/>
</dbReference>
<evidence type="ECO:0000313" key="2">
    <source>
        <dbReference type="EMBL" id="ALX06200.1"/>
    </source>
</evidence>
<dbReference type="STRING" id="2041.AERYTH_16595"/>
<dbReference type="Proteomes" id="UP000067689">
    <property type="component" value="Chromosome"/>
</dbReference>
<protein>
    <recommendedName>
        <fullName evidence="4">Enoyl-CoA hydratase</fullName>
    </recommendedName>
</protein>
<dbReference type="RefSeq" id="WP_083516524.1">
    <property type="nucleotide sequence ID" value="NZ_CP011502.1"/>
</dbReference>
<dbReference type="Pfam" id="PF00378">
    <property type="entry name" value="ECH_1"/>
    <property type="match status" value="1"/>
</dbReference>